<dbReference type="InterPro" id="IPR036651">
    <property type="entry name" value="Gln_synt_N_sf"/>
</dbReference>
<evidence type="ECO:0000256" key="3">
    <source>
        <dbReference type="ARBA" id="ARBA00022598"/>
    </source>
</evidence>
<evidence type="ECO:0000313" key="9">
    <source>
        <dbReference type="EMBL" id="KAG7579963.1"/>
    </source>
</evidence>
<feature type="domain" description="GS catalytic" evidence="8">
    <location>
        <begin position="123"/>
        <end position="482"/>
    </location>
</feature>
<evidence type="ECO:0000313" key="10">
    <source>
        <dbReference type="Proteomes" id="UP000812966"/>
    </source>
</evidence>
<evidence type="ECO:0000256" key="7">
    <source>
        <dbReference type="RuleBase" id="RU000384"/>
    </source>
</evidence>
<dbReference type="PANTHER" id="PTHR43785:SF12">
    <property type="entry name" value="TYPE-1 GLUTAMINE SYNTHETASE 2"/>
    <property type="match status" value="1"/>
</dbReference>
<dbReference type="SUPFAM" id="SSF54368">
    <property type="entry name" value="Glutamine synthetase, N-terminal domain"/>
    <property type="match status" value="1"/>
</dbReference>
<dbReference type="AlphaFoldDB" id="A0A8K0JTN0"/>
<gene>
    <name evidence="9" type="ORF">FFLO_00171</name>
</gene>
<keyword evidence="3" id="KW-0436">Ligase</keyword>
<dbReference type="OrthoDB" id="77835at2759"/>
<keyword evidence="4" id="KW-0547">Nucleotide-binding</keyword>
<dbReference type="EMBL" id="JABELV010000002">
    <property type="protein sequence ID" value="KAG7579963.1"/>
    <property type="molecule type" value="Genomic_DNA"/>
</dbReference>
<accession>A0A8K0JTN0</accession>
<dbReference type="InterPro" id="IPR014746">
    <property type="entry name" value="Gln_synth/guanido_kin_cat_dom"/>
</dbReference>
<dbReference type="Proteomes" id="UP000812966">
    <property type="component" value="Unassembled WGS sequence"/>
</dbReference>
<sequence length="482" mass="53345">MSEGKKITYADLAELLKDDNKVKVGGVDVDGVIRGKYVSKKKFMSSAKPDADFGFCSVVFGWDIHDTPYFKELSISNRANGYQDIVAKIDLSTYRRLPWENNVPFFLISFSHPEDGKPLIACARSILNEVVGRFEKGEQKLECLAGAEFEYFQFSETAHSVVEKGHVNLNALTPGMHGYSMLRTTMNKDYFLELFDASEAFGVEIEGHHTETGPGVYETALAYTEARRMADNAVLFKLLAKSVGIKYGIMPTFMAKPWADLPGCSGHIHVSLKDPKTGKNVFAITEEEAKAGGRKDALFEDTKYLSQIGEWFLAGIMTGLPDIMPLLCPTINSYKRLVGGEAFYAPNLCSYGYDSRVASVRILAPPGAPSYATRFEVRVPGADMNAPLAFAAIFALGHYGIQNKLKLPYGPIGAPGVTRENLPKLPTSLETATERFMAKDSIARKVFSDGTVDHIGGTRLHEVDVFKQTVTDWEMKRYMELI</sequence>
<keyword evidence="10" id="KW-1185">Reference proteome</keyword>
<dbReference type="Pfam" id="PF00120">
    <property type="entry name" value="Gln-synt_C"/>
    <property type="match status" value="1"/>
</dbReference>
<dbReference type="FunFam" id="3.30.590.10:FF:000005">
    <property type="entry name" value="Probable glutamine synthetase"/>
    <property type="match status" value="1"/>
</dbReference>
<reference evidence="9" key="1">
    <citation type="submission" date="2020-04" db="EMBL/GenBank/DDBJ databases">
        <title>Analysis of mating type loci in Filobasidium floriforme.</title>
        <authorList>
            <person name="Nowrousian M."/>
        </authorList>
    </citation>
    <scope>NUCLEOTIDE SEQUENCE</scope>
    <source>
        <strain evidence="9">CBS 6242</strain>
    </source>
</reference>
<evidence type="ECO:0000256" key="1">
    <source>
        <dbReference type="ARBA" id="ARBA00009897"/>
    </source>
</evidence>
<name>A0A8K0JTN0_9TREE</name>
<protein>
    <recommendedName>
        <fullName evidence="2">Glutamine synthetase</fullName>
    </recommendedName>
</protein>
<evidence type="ECO:0000256" key="4">
    <source>
        <dbReference type="ARBA" id="ARBA00022741"/>
    </source>
</evidence>
<dbReference type="FunFam" id="3.10.20.70:FF:000013">
    <property type="entry name" value="Glutamine synthetase bacteria"/>
    <property type="match status" value="1"/>
</dbReference>
<dbReference type="GO" id="GO:0005524">
    <property type="term" value="F:ATP binding"/>
    <property type="evidence" value="ECO:0007669"/>
    <property type="project" value="UniProtKB-KW"/>
</dbReference>
<dbReference type="GO" id="GO:0006542">
    <property type="term" value="P:glutamine biosynthetic process"/>
    <property type="evidence" value="ECO:0007669"/>
    <property type="project" value="InterPro"/>
</dbReference>
<evidence type="ECO:0000256" key="5">
    <source>
        <dbReference type="ARBA" id="ARBA00022840"/>
    </source>
</evidence>
<proteinExistence type="inferred from homology"/>
<dbReference type="GO" id="GO:0004356">
    <property type="term" value="F:glutamine synthetase activity"/>
    <property type="evidence" value="ECO:0007669"/>
    <property type="project" value="InterPro"/>
</dbReference>
<dbReference type="PROSITE" id="PS51987">
    <property type="entry name" value="GS_CATALYTIC"/>
    <property type="match status" value="1"/>
</dbReference>
<comment type="similarity">
    <text evidence="1 6 7">Belongs to the glutamine synthetase family.</text>
</comment>
<evidence type="ECO:0000259" key="8">
    <source>
        <dbReference type="PROSITE" id="PS51987"/>
    </source>
</evidence>
<dbReference type="InterPro" id="IPR008146">
    <property type="entry name" value="Gln_synth_cat_dom"/>
</dbReference>
<dbReference type="GO" id="GO:0006576">
    <property type="term" value="P:biogenic amine metabolic process"/>
    <property type="evidence" value="ECO:0007669"/>
    <property type="project" value="UniProtKB-ARBA"/>
</dbReference>
<keyword evidence="5" id="KW-0067">ATP-binding</keyword>
<organism evidence="9 10">
    <name type="scientific">Filobasidium floriforme</name>
    <dbReference type="NCBI Taxonomy" id="5210"/>
    <lineage>
        <taxon>Eukaryota</taxon>
        <taxon>Fungi</taxon>
        <taxon>Dikarya</taxon>
        <taxon>Basidiomycota</taxon>
        <taxon>Agaricomycotina</taxon>
        <taxon>Tremellomycetes</taxon>
        <taxon>Filobasidiales</taxon>
        <taxon>Filobasidiaceae</taxon>
        <taxon>Filobasidium</taxon>
    </lineage>
</organism>
<evidence type="ECO:0000256" key="2">
    <source>
        <dbReference type="ARBA" id="ARBA00021364"/>
    </source>
</evidence>
<dbReference type="Gene3D" id="3.30.590.10">
    <property type="entry name" value="Glutamine synthetase/guanido kinase, catalytic domain"/>
    <property type="match status" value="1"/>
</dbReference>
<comment type="caution">
    <text evidence="9">The sequence shown here is derived from an EMBL/GenBank/DDBJ whole genome shotgun (WGS) entry which is preliminary data.</text>
</comment>
<dbReference type="PANTHER" id="PTHR43785">
    <property type="entry name" value="GAMMA-GLUTAMYLPUTRESCINE SYNTHETASE"/>
    <property type="match status" value="1"/>
</dbReference>
<dbReference type="SUPFAM" id="SSF55931">
    <property type="entry name" value="Glutamine synthetase/guanido kinase"/>
    <property type="match status" value="1"/>
</dbReference>
<evidence type="ECO:0000256" key="6">
    <source>
        <dbReference type="PROSITE-ProRule" id="PRU01331"/>
    </source>
</evidence>
<dbReference type="SMART" id="SM01230">
    <property type="entry name" value="Gln-synt_C"/>
    <property type="match status" value="1"/>
</dbReference>